<evidence type="ECO:0000256" key="2">
    <source>
        <dbReference type="ARBA" id="ARBA00007362"/>
    </source>
</evidence>
<gene>
    <name evidence="10" type="ORF">EDD79_102736</name>
</gene>
<keyword evidence="11" id="KW-1185">Reference proteome</keyword>
<proteinExistence type="inferred from homology"/>
<dbReference type="RefSeq" id="WP_132848946.1">
    <property type="nucleotide sequence ID" value="NZ_CP058648.1"/>
</dbReference>
<keyword evidence="3" id="KW-0813">Transport</keyword>
<dbReference type="GO" id="GO:0005886">
    <property type="term" value="C:plasma membrane"/>
    <property type="evidence" value="ECO:0007669"/>
    <property type="project" value="UniProtKB-SubCell"/>
</dbReference>
<accession>A0A4R2TFR9</accession>
<feature type="transmembrane region" description="Helical" evidence="8">
    <location>
        <begin position="16"/>
        <end position="34"/>
    </location>
</feature>
<dbReference type="InterPro" id="IPR000620">
    <property type="entry name" value="EamA_dom"/>
</dbReference>
<feature type="domain" description="EamA" evidence="9">
    <location>
        <begin position="15"/>
        <end position="151"/>
    </location>
</feature>
<dbReference type="OrthoDB" id="369870at2"/>
<reference evidence="10 11" key="1">
    <citation type="submission" date="2019-03" db="EMBL/GenBank/DDBJ databases">
        <title>Genomic Encyclopedia of Type Strains, Phase IV (KMG-IV): sequencing the most valuable type-strain genomes for metagenomic binning, comparative biology and taxonomic classification.</title>
        <authorList>
            <person name="Goeker M."/>
        </authorList>
    </citation>
    <scope>NUCLEOTIDE SEQUENCE [LARGE SCALE GENOMIC DNA]</scope>
    <source>
        <strain evidence="10 11">DSM 100013</strain>
    </source>
</reference>
<organism evidence="10 11">
    <name type="scientific">Serpentinicella alkaliphila</name>
    <dbReference type="NCBI Taxonomy" id="1734049"/>
    <lineage>
        <taxon>Bacteria</taxon>
        <taxon>Bacillati</taxon>
        <taxon>Bacillota</taxon>
        <taxon>Clostridia</taxon>
        <taxon>Peptostreptococcales</taxon>
        <taxon>Natronincolaceae</taxon>
        <taxon>Serpentinicella</taxon>
    </lineage>
</organism>
<evidence type="ECO:0000313" key="10">
    <source>
        <dbReference type="EMBL" id="TCQ01516.1"/>
    </source>
</evidence>
<feature type="transmembrane region" description="Helical" evidence="8">
    <location>
        <begin position="111"/>
        <end position="128"/>
    </location>
</feature>
<dbReference type="Proteomes" id="UP000295504">
    <property type="component" value="Unassembled WGS sequence"/>
</dbReference>
<evidence type="ECO:0000256" key="1">
    <source>
        <dbReference type="ARBA" id="ARBA00004651"/>
    </source>
</evidence>
<keyword evidence="7 8" id="KW-0472">Membrane</keyword>
<dbReference type="InterPro" id="IPR004626">
    <property type="entry name" value="RarD"/>
</dbReference>
<evidence type="ECO:0000256" key="7">
    <source>
        <dbReference type="ARBA" id="ARBA00023136"/>
    </source>
</evidence>
<comment type="similarity">
    <text evidence="2">Belongs to the EamA transporter family.</text>
</comment>
<dbReference type="PANTHER" id="PTHR22911:SF137">
    <property type="entry name" value="SOLUTE CARRIER FAMILY 35 MEMBER G2-RELATED"/>
    <property type="match status" value="1"/>
</dbReference>
<feature type="transmembrane region" description="Helical" evidence="8">
    <location>
        <begin position="158"/>
        <end position="174"/>
    </location>
</feature>
<feature type="transmembrane region" description="Helical" evidence="8">
    <location>
        <begin position="186"/>
        <end position="206"/>
    </location>
</feature>
<evidence type="ECO:0000256" key="3">
    <source>
        <dbReference type="ARBA" id="ARBA00022448"/>
    </source>
</evidence>
<keyword evidence="5 8" id="KW-0812">Transmembrane</keyword>
<evidence type="ECO:0000259" key="9">
    <source>
        <dbReference type="Pfam" id="PF00892"/>
    </source>
</evidence>
<dbReference type="NCBIfam" id="TIGR00688">
    <property type="entry name" value="rarD"/>
    <property type="match status" value="1"/>
</dbReference>
<feature type="transmembrane region" description="Helical" evidence="8">
    <location>
        <begin position="212"/>
        <end position="237"/>
    </location>
</feature>
<evidence type="ECO:0000256" key="6">
    <source>
        <dbReference type="ARBA" id="ARBA00022989"/>
    </source>
</evidence>
<dbReference type="AlphaFoldDB" id="A0A4R2TFR9"/>
<keyword evidence="4" id="KW-1003">Cell membrane</keyword>
<protein>
    <submittedName>
        <fullName evidence="10">Chloramphenicol-sensitive protein RarD</fullName>
    </submittedName>
</protein>
<comment type="subcellular location">
    <subcellularLocation>
        <location evidence="1">Cell membrane</location>
        <topology evidence="1">Multi-pass membrane protein</topology>
    </subcellularLocation>
</comment>
<feature type="transmembrane region" description="Helical" evidence="8">
    <location>
        <begin position="249"/>
        <end position="269"/>
    </location>
</feature>
<dbReference type="PANTHER" id="PTHR22911">
    <property type="entry name" value="ACYL-MALONYL CONDENSING ENZYME-RELATED"/>
    <property type="match status" value="1"/>
</dbReference>
<dbReference type="SUPFAM" id="SSF103481">
    <property type="entry name" value="Multidrug resistance efflux transporter EmrE"/>
    <property type="match status" value="2"/>
</dbReference>
<evidence type="ECO:0000256" key="8">
    <source>
        <dbReference type="SAM" id="Phobius"/>
    </source>
</evidence>
<evidence type="ECO:0000313" key="11">
    <source>
        <dbReference type="Proteomes" id="UP000295504"/>
    </source>
</evidence>
<keyword evidence="6 8" id="KW-1133">Transmembrane helix</keyword>
<evidence type="ECO:0000256" key="5">
    <source>
        <dbReference type="ARBA" id="ARBA00022692"/>
    </source>
</evidence>
<dbReference type="EMBL" id="SLYC01000027">
    <property type="protein sequence ID" value="TCQ01516.1"/>
    <property type="molecule type" value="Genomic_DNA"/>
</dbReference>
<feature type="transmembrane region" description="Helical" evidence="8">
    <location>
        <begin position="46"/>
        <end position="67"/>
    </location>
</feature>
<name>A0A4R2TFR9_9FIRM</name>
<feature type="transmembrane region" description="Helical" evidence="8">
    <location>
        <begin position="275"/>
        <end position="295"/>
    </location>
</feature>
<comment type="caution">
    <text evidence="10">The sequence shown here is derived from an EMBL/GenBank/DDBJ whole genome shotgun (WGS) entry which is preliminary data.</text>
</comment>
<feature type="transmembrane region" description="Helical" evidence="8">
    <location>
        <begin position="79"/>
        <end position="99"/>
    </location>
</feature>
<sequence length="310" mass="34517">MKEEVSLSLEQDRKVGILYAAASYTAWGLLPIYWKLLKAVSPGEILANRIIWSFVFVSVLLIWNGSYKRVKENLTNKRNIILLLSASLIISLNWFTYIWAVNSNFVVQASMGYYINPLVVALLSATVLKEKFNKGQTGAIGLALIGVAVMTFQYGRMPWVALILAITFALYGLIKKLLAVDSIIGLALETVVLTPFALAFVIYKMVNGTGTIIGLSSATMIILAFAGVVTATPLLWFARGAQKVEFATIGFLQYIAPTLSLMLGVFLFKEEFNKLHLLSFSFIWLALIVYTLSTFKLDFIKFRKSITHTK</sequence>
<dbReference type="InterPro" id="IPR037185">
    <property type="entry name" value="EmrE-like"/>
</dbReference>
<evidence type="ECO:0000256" key="4">
    <source>
        <dbReference type="ARBA" id="ARBA00022475"/>
    </source>
</evidence>
<feature type="transmembrane region" description="Helical" evidence="8">
    <location>
        <begin position="135"/>
        <end position="152"/>
    </location>
</feature>
<dbReference type="Pfam" id="PF00892">
    <property type="entry name" value="EamA"/>
    <property type="match status" value="1"/>
</dbReference>